<sequence length="957" mass="104948">MPSRRGADGRSKPAANGDRGATDDADGARAVNVAALKMIDDDWGATTSSRGADSSSATLVMAGATTTTTTSEAVMPLTTVAMLDAAQLAAQQRKDEMSRKRKSTLPNGERKPYYCFSCKQALKPEDFDPGLETCRICLAKRRAKDREKKRLRAMQLKHHLLSADEKEVAAFLLGVYHPAVHRPPDNPRQMHMQVSVNVTEFVEEFKELLRGKSHEQADSVVSQFLGRKPVSKSRKSSVKGAKTKIAGYGAVKKNDDNVALSIAFAKNPTKVATQKRQKKVSVTAALREPQVDSVSLSAEDAAFTYDIDAVFQRYTSVLDKSMDQTWVRFAREEETFANGSHDIGVDVKYTKAVHNQEQEGSHKSSQSAQGALTSATDEMFSSIMHGADPMVSEFLFEFLFSPPERGAHMEGTNEPAACSFAEASAVDDSRALVALEQASDNYMYNYNMMEEFQQDGSAYTFKGSLVMGWVGGTSGTANFDMLSCDNGVLPDSLLPQALSRDGKIFDARIPGALVPLKETEHLRGFDEELECYPVVNSVSPNICITLPRNSFSEELGIRALHDGKYIECEVLRNEETVDVRLYPNGKSSNSTHTKGGVVLLGVVYLQCFVQSGVAKQLPIGLNIPVLLLPNAACAEEVSKGVERILKFRSKREARQFIVSLGIAIQNGDTKSTKFSFVLEMAYILKLKRTLNMLELVASLAKLPSPIGSSDNESESSKIDKEVFDAIMDTTLSNRRDKVAVIYKPLACLAVGLVHLVASPSTLEHTTLNAAYAFIILMSAAVFSIALSKRQVYELDVVVFSALFAFSQAALLHSAPSFDSSDVQYRIIAYAYAVVITWLLTLMHSMQSFAGILAANTTSILIFSWVGFAPSTLTRFLVASWPQDMYLPPVAIIVHCIVTHFGLSSLGPMLVTWLIKKTISWYVETNYHSANLKTSPAPLVTHRKRYAHSPERSNSVSQ</sequence>
<proteinExistence type="predicted"/>
<dbReference type="AlphaFoldDB" id="A0A7S0WHC4"/>
<name>A0A7S0WHC4_9CHLO</name>
<feature type="transmembrane region" description="Helical" evidence="2">
    <location>
        <begin position="848"/>
        <end position="869"/>
    </location>
</feature>
<keyword evidence="2" id="KW-1133">Transmembrane helix</keyword>
<protein>
    <submittedName>
        <fullName evidence="3">Uncharacterized protein</fullName>
    </submittedName>
</protein>
<feature type="transmembrane region" description="Helical" evidence="2">
    <location>
        <begin position="794"/>
        <end position="810"/>
    </location>
</feature>
<evidence type="ECO:0000313" key="3">
    <source>
        <dbReference type="EMBL" id="CAD8812377.1"/>
    </source>
</evidence>
<feature type="transmembrane region" description="Helical" evidence="2">
    <location>
        <begin position="769"/>
        <end position="787"/>
    </location>
</feature>
<keyword evidence="2" id="KW-0812">Transmembrane</keyword>
<evidence type="ECO:0000256" key="2">
    <source>
        <dbReference type="SAM" id="Phobius"/>
    </source>
</evidence>
<accession>A0A7S0WHC4</accession>
<feature type="transmembrane region" description="Helical" evidence="2">
    <location>
        <begin position="822"/>
        <end position="841"/>
    </location>
</feature>
<feature type="region of interest" description="Disordered" evidence="1">
    <location>
        <begin position="1"/>
        <end position="27"/>
    </location>
</feature>
<organism evidence="3">
    <name type="scientific">Ostreococcus mediterraneus</name>
    <dbReference type="NCBI Taxonomy" id="1486918"/>
    <lineage>
        <taxon>Eukaryota</taxon>
        <taxon>Viridiplantae</taxon>
        <taxon>Chlorophyta</taxon>
        <taxon>Mamiellophyceae</taxon>
        <taxon>Mamiellales</taxon>
        <taxon>Bathycoccaceae</taxon>
        <taxon>Ostreococcus</taxon>
    </lineage>
</organism>
<gene>
    <name evidence="3" type="ORF">OMED0930_LOCUS3471</name>
</gene>
<keyword evidence="2" id="KW-0472">Membrane</keyword>
<feature type="transmembrane region" description="Helical" evidence="2">
    <location>
        <begin position="889"/>
        <end position="914"/>
    </location>
</feature>
<evidence type="ECO:0000256" key="1">
    <source>
        <dbReference type="SAM" id="MobiDB-lite"/>
    </source>
</evidence>
<feature type="compositionally biased region" description="Basic and acidic residues" evidence="1">
    <location>
        <begin position="1"/>
        <end position="11"/>
    </location>
</feature>
<reference evidence="3" key="1">
    <citation type="submission" date="2021-01" db="EMBL/GenBank/DDBJ databases">
        <authorList>
            <person name="Corre E."/>
            <person name="Pelletier E."/>
            <person name="Niang G."/>
            <person name="Scheremetjew M."/>
            <person name="Finn R."/>
            <person name="Kale V."/>
            <person name="Holt S."/>
            <person name="Cochrane G."/>
            <person name="Meng A."/>
            <person name="Brown T."/>
            <person name="Cohen L."/>
        </authorList>
    </citation>
    <scope>NUCLEOTIDE SEQUENCE</scope>
    <source>
        <strain evidence="3">Clade-D-RCC1621</strain>
    </source>
</reference>
<dbReference type="EMBL" id="HBFO01005013">
    <property type="protein sequence ID" value="CAD8812377.1"/>
    <property type="molecule type" value="Transcribed_RNA"/>
</dbReference>